<name>A0A0C9MHX6_9FUNG</name>
<dbReference type="Proteomes" id="UP000053815">
    <property type="component" value="Unassembled WGS sequence"/>
</dbReference>
<evidence type="ECO:0000313" key="2">
    <source>
        <dbReference type="Proteomes" id="UP000053815"/>
    </source>
</evidence>
<protein>
    <submittedName>
        <fullName evidence="1">Uncharacterized protein</fullName>
    </submittedName>
</protein>
<dbReference type="AlphaFoldDB" id="A0A0C9MHX6"/>
<gene>
    <name evidence="1" type="ORF">MAM1_0349c09921</name>
</gene>
<organism evidence="1">
    <name type="scientific">Mucor ambiguus</name>
    <dbReference type="NCBI Taxonomy" id="91626"/>
    <lineage>
        <taxon>Eukaryota</taxon>
        <taxon>Fungi</taxon>
        <taxon>Fungi incertae sedis</taxon>
        <taxon>Mucoromycota</taxon>
        <taxon>Mucoromycotina</taxon>
        <taxon>Mucoromycetes</taxon>
        <taxon>Mucorales</taxon>
        <taxon>Mucorineae</taxon>
        <taxon>Mucoraceae</taxon>
        <taxon>Mucor</taxon>
    </lineage>
</organism>
<keyword evidence="2" id="KW-1185">Reference proteome</keyword>
<proteinExistence type="predicted"/>
<accession>A0A0C9MHX6</accession>
<sequence length="111" mass="12336">MWVLEARLVCQTTSKCGRYCNSSDRSAFFEQKFRASTIRSTVVIETTIKVLEHVNIPLNIATNVSFKDENESDKGSTANAVEANKAINDHLAKQQSVDDVALPLNAKYSEI</sequence>
<dbReference type="EMBL" id="DF836638">
    <property type="protein sequence ID" value="GAN10381.1"/>
    <property type="molecule type" value="Genomic_DNA"/>
</dbReference>
<reference evidence="1" key="1">
    <citation type="submission" date="2014-09" db="EMBL/GenBank/DDBJ databases">
        <title>Draft genome sequence of an oleaginous Mucoromycotina fungus Mucor ambiguus NBRC6742.</title>
        <authorList>
            <person name="Takeda I."/>
            <person name="Yamane N."/>
            <person name="Morita T."/>
            <person name="Tamano K."/>
            <person name="Machida M."/>
            <person name="Baker S."/>
            <person name="Koike H."/>
        </authorList>
    </citation>
    <scope>NUCLEOTIDE SEQUENCE</scope>
    <source>
        <strain evidence="1">NBRC 6742</strain>
    </source>
</reference>
<evidence type="ECO:0000313" key="1">
    <source>
        <dbReference type="EMBL" id="GAN10381.1"/>
    </source>
</evidence>